<evidence type="ECO:0000313" key="2">
    <source>
        <dbReference type="Proteomes" id="UP001500194"/>
    </source>
</evidence>
<sequence length="62" mass="7135">MASPEVERIAEEVMEEYDQSDDVKKRFLNFYENTVENNLGGNDLHGLINTIELEDEEELDGS</sequence>
<dbReference type="Pfam" id="PF20304">
    <property type="entry name" value="Sp-CxC"/>
    <property type="match status" value="1"/>
</dbReference>
<dbReference type="RefSeq" id="WP_227261699.1">
    <property type="nucleotide sequence ID" value="NZ_BAAADU010000002.1"/>
</dbReference>
<proteinExistence type="predicted"/>
<evidence type="ECO:0000313" key="1">
    <source>
        <dbReference type="EMBL" id="GAA0646387.1"/>
    </source>
</evidence>
<protein>
    <submittedName>
        <fullName evidence="1">Uncharacterized protein</fullName>
    </submittedName>
</protein>
<accession>A0AAV3SY61</accession>
<gene>
    <name evidence="1" type="ORF">GCM10009019_05910</name>
</gene>
<keyword evidence="2" id="KW-1185">Reference proteome</keyword>
<dbReference type="Proteomes" id="UP001500194">
    <property type="component" value="Unassembled WGS sequence"/>
</dbReference>
<comment type="caution">
    <text evidence="1">The sequence shown here is derived from an EMBL/GenBank/DDBJ whole genome shotgun (WGS) entry which is preliminary data.</text>
</comment>
<dbReference type="GeneID" id="68572292"/>
<dbReference type="AlphaFoldDB" id="A0AAV3SY61"/>
<organism evidence="1 2">
    <name type="scientific">Salarchaeum japonicum</name>
    <dbReference type="NCBI Taxonomy" id="555573"/>
    <lineage>
        <taxon>Archaea</taxon>
        <taxon>Methanobacteriati</taxon>
        <taxon>Methanobacteriota</taxon>
        <taxon>Stenosarchaea group</taxon>
        <taxon>Halobacteria</taxon>
        <taxon>Halobacteriales</taxon>
        <taxon>Halobacteriaceae</taxon>
    </lineage>
</organism>
<reference evidence="1 2" key="1">
    <citation type="journal article" date="2019" name="Int. J. Syst. Evol. Microbiol.">
        <title>The Global Catalogue of Microorganisms (GCM) 10K type strain sequencing project: providing services to taxonomists for standard genome sequencing and annotation.</title>
        <authorList>
            <consortium name="The Broad Institute Genomics Platform"/>
            <consortium name="The Broad Institute Genome Sequencing Center for Infectious Disease"/>
            <person name="Wu L."/>
            <person name="Ma J."/>
        </authorList>
    </citation>
    <scope>NUCLEOTIDE SEQUENCE [LARGE SCALE GENOMIC DNA]</scope>
    <source>
        <strain evidence="1 2">JCM 16327</strain>
    </source>
</reference>
<name>A0AAV3SY61_9EURY</name>
<dbReference type="InterPro" id="IPR046889">
    <property type="entry name" value="Sp-CxC"/>
</dbReference>
<dbReference type="EMBL" id="BAAADU010000002">
    <property type="protein sequence ID" value="GAA0646387.1"/>
    <property type="molecule type" value="Genomic_DNA"/>
</dbReference>